<reference evidence="2" key="1">
    <citation type="submission" date="2020-05" db="EMBL/GenBank/DDBJ databases">
        <authorList>
            <person name="Chiriac C."/>
            <person name="Salcher M."/>
            <person name="Ghai R."/>
            <person name="Kavagutti S V."/>
        </authorList>
    </citation>
    <scope>NUCLEOTIDE SEQUENCE</scope>
</reference>
<proteinExistence type="predicted"/>
<dbReference type="Pfam" id="PF13489">
    <property type="entry name" value="Methyltransf_23"/>
    <property type="match status" value="1"/>
</dbReference>
<dbReference type="EMBL" id="LR797302">
    <property type="protein sequence ID" value="CAB4199977.1"/>
    <property type="molecule type" value="Genomic_DNA"/>
</dbReference>
<protein>
    <submittedName>
        <fullName evidence="2">UbiG 2-polyprenyl-3-methyl-5-hydroxy-6-metoxy-1,4-benzoquinol methylase</fullName>
    </submittedName>
</protein>
<dbReference type="InterPro" id="IPR029063">
    <property type="entry name" value="SAM-dependent_MTases_sf"/>
</dbReference>
<dbReference type="GO" id="GO:0032259">
    <property type="term" value="P:methylation"/>
    <property type="evidence" value="ECO:0007669"/>
    <property type="project" value="UniProtKB-KW"/>
</dbReference>
<dbReference type="CDD" id="cd02440">
    <property type="entry name" value="AdoMet_MTases"/>
    <property type="match status" value="1"/>
</dbReference>
<feature type="compositionally biased region" description="Basic and acidic residues" evidence="1">
    <location>
        <begin position="1"/>
        <end position="17"/>
    </location>
</feature>
<accession>A0A6J5PRW7</accession>
<evidence type="ECO:0000313" key="2">
    <source>
        <dbReference type="EMBL" id="CAB4171798.1"/>
    </source>
</evidence>
<organism evidence="2">
    <name type="scientific">uncultured Caudovirales phage</name>
    <dbReference type="NCBI Taxonomy" id="2100421"/>
    <lineage>
        <taxon>Viruses</taxon>
        <taxon>Duplodnaviria</taxon>
        <taxon>Heunggongvirae</taxon>
        <taxon>Uroviricota</taxon>
        <taxon>Caudoviricetes</taxon>
        <taxon>Peduoviridae</taxon>
        <taxon>Maltschvirus</taxon>
        <taxon>Maltschvirus maltsch</taxon>
    </lineage>
</organism>
<gene>
    <name evidence="3" type="ORF">UFOVP1358_27</name>
    <name evidence="2" type="ORF">UFOVP931_21</name>
</gene>
<dbReference type="EMBL" id="LR796870">
    <property type="protein sequence ID" value="CAB4171798.1"/>
    <property type="molecule type" value="Genomic_DNA"/>
</dbReference>
<evidence type="ECO:0000256" key="1">
    <source>
        <dbReference type="SAM" id="MobiDB-lite"/>
    </source>
</evidence>
<keyword evidence="2" id="KW-0808">Transferase</keyword>
<evidence type="ECO:0000313" key="3">
    <source>
        <dbReference type="EMBL" id="CAB4199977.1"/>
    </source>
</evidence>
<name>A0A6J5PRW7_9CAUD</name>
<sequence length="272" mass="30539">MPKAPTKEASRDARDYDTTQLHEAGHGRTLHRDYSAHFWRWSFARRFITAKHNVLEVGCGEDKPLSKILTGGAAAHVNHYTGVDLNKLKPSNSQRLQFLGEFNFVERYKELLKARPEGFDVVVNYEVIEHMKVEHGANLLKAMFAATKPGGVLLLSTPVYDGVRHAKNHIHEYKVPELQAAIEKSGYVIERRFGTFMDIKHIGKVDPTGCSKAAVLEVRKALEQYFDSDAISNIFGPLHEDHARNNLWVCRKAADGKPVKPAARKATKGAPF</sequence>
<dbReference type="Gene3D" id="3.40.50.150">
    <property type="entry name" value="Vaccinia Virus protein VP39"/>
    <property type="match status" value="1"/>
</dbReference>
<dbReference type="SUPFAM" id="SSF53335">
    <property type="entry name" value="S-adenosyl-L-methionine-dependent methyltransferases"/>
    <property type="match status" value="1"/>
</dbReference>
<feature type="region of interest" description="Disordered" evidence="1">
    <location>
        <begin position="1"/>
        <end position="21"/>
    </location>
</feature>
<keyword evidence="2" id="KW-0489">Methyltransferase</keyword>
<dbReference type="GO" id="GO:0008168">
    <property type="term" value="F:methyltransferase activity"/>
    <property type="evidence" value="ECO:0007669"/>
    <property type="project" value="UniProtKB-KW"/>
</dbReference>